<name>A0A2Z3GGK5_9BACT</name>
<dbReference type="AlphaFoldDB" id="A0A2Z3GGK5"/>
<organism evidence="6 7">
    <name type="scientific">Hymenobacter nivis</name>
    <dbReference type="NCBI Taxonomy" id="1850093"/>
    <lineage>
        <taxon>Bacteria</taxon>
        <taxon>Pseudomonadati</taxon>
        <taxon>Bacteroidota</taxon>
        <taxon>Cytophagia</taxon>
        <taxon>Cytophagales</taxon>
        <taxon>Hymenobacteraceae</taxon>
        <taxon>Hymenobacter</taxon>
    </lineage>
</organism>
<dbReference type="InterPro" id="IPR036942">
    <property type="entry name" value="Beta-barrel_TonB_sf"/>
</dbReference>
<dbReference type="InterPro" id="IPR037066">
    <property type="entry name" value="Plug_dom_sf"/>
</dbReference>
<dbReference type="PANTHER" id="PTHR40980:SF4">
    <property type="entry name" value="TONB-DEPENDENT RECEPTOR-LIKE BETA-BARREL DOMAIN-CONTAINING PROTEIN"/>
    <property type="match status" value="1"/>
</dbReference>
<dbReference type="SUPFAM" id="SSF56935">
    <property type="entry name" value="Porins"/>
    <property type="match status" value="1"/>
</dbReference>
<dbReference type="InterPro" id="IPR008969">
    <property type="entry name" value="CarboxyPept-like_regulatory"/>
</dbReference>
<comment type="subcellular location">
    <subcellularLocation>
        <location evidence="1">Cell outer membrane</location>
    </subcellularLocation>
</comment>
<gene>
    <name evidence="6" type="ORF">DDQ68_04050</name>
</gene>
<accession>A0A2Z3GGK5</accession>
<dbReference type="InterPro" id="IPR041700">
    <property type="entry name" value="OMP_b-brl_3"/>
</dbReference>
<evidence type="ECO:0000256" key="3">
    <source>
        <dbReference type="ARBA" id="ARBA00023237"/>
    </source>
</evidence>
<dbReference type="Gene3D" id="2.40.170.20">
    <property type="entry name" value="TonB-dependent receptor, beta-barrel domain"/>
    <property type="match status" value="1"/>
</dbReference>
<evidence type="ECO:0000256" key="2">
    <source>
        <dbReference type="ARBA" id="ARBA00023136"/>
    </source>
</evidence>
<dbReference type="Proteomes" id="UP000245999">
    <property type="component" value="Chromosome"/>
</dbReference>
<evidence type="ECO:0000256" key="1">
    <source>
        <dbReference type="ARBA" id="ARBA00004442"/>
    </source>
</evidence>
<dbReference type="Pfam" id="PF14905">
    <property type="entry name" value="OMP_b-brl_3"/>
    <property type="match status" value="1"/>
</dbReference>
<feature type="domain" description="TonB-dependent receptor plug" evidence="4">
    <location>
        <begin position="243"/>
        <end position="319"/>
    </location>
</feature>
<dbReference type="Gene3D" id="2.170.130.10">
    <property type="entry name" value="TonB-dependent receptor, plug domain"/>
    <property type="match status" value="1"/>
</dbReference>
<evidence type="ECO:0000313" key="6">
    <source>
        <dbReference type="EMBL" id="AWM32038.1"/>
    </source>
</evidence>
<keyword evidence="2" id="KW-0472">Membrane</keyword>
<proteinExistence type="predicted"/>
<dbReference type="Pfam" id="PF07715">
    <property type="entry name" value="Plug"/>
    <property type="match status" value="1"/>
</dbReference>
<dbReference type="EMBL" id="CP029145">
    <property type="protein sequence ID" value="AWM32038.1"/>
    <property type="molecule type" value="Genomic_DNA"/>
</dbReference>
<dbReference type="SUPFAM" id="SSF49464">
    <property type="entry name" value="Carboxypeptidase regulatory domain-like"/>
    <property type="match status" value="1"/>
</dbReference>
<feature type="domain" description="Outer membrane protein beta-barrel" evidence="5">
    <location>
        <begin position="478"/>
        <end position="882"/>
    </location>
</feature>
<reference evidence="7" key="1">
    <citation type="submission" date="2018-04" db="EMBL/GenBank/DDBJ databases">
        <title>Complete genome of Antarctic heterotrophic bacterium Hymenobacter nivis.</title>
        <authorList>
            <person name="Terashima M."/>
        </authorList>
    </citation>
    <scope>NUCLEOTIDE SEQUENCE [LARGE SCALE GENOMIC DNA]</scope>
    <source>
        <strain evidence="7">NBRC 111535</strain>
    </source>
</reference>
<keyword evidence="3" id="KW-0998">Cell outer membrane</keyword>
<evidence type="ECO:0000259" key="5">
    <source>
        <dbReference type="Pfam" id="PF14905"/>
    </source>
</evidence>
<protein>
    <recommendedName>
        <fullName evidence="8">TonB-dependent receptor</fullName>
    </recommendedName>
</protein>
<evidence type="ECO:0000313" key="7">
    <source>
        <dbReference type="Proteomes" id="UP000245999"/>
    </source>
</evidence>
<dbReference type="GO" id="GO:0009279">
    <property type="term" value="C:cell outer membrane"/>
    <property type="evidence" value="ECO:0007669"/>
    <property type="project" value="UniProtKB-SubCell"/>
</dbReference>
<dbReference type="OrthoDB" id="905812at2"/>
<evidence type="ECO:0008006" key="8">
    <source>
        <dbReference type="Google" id="ProtNLM"/>
    </source>
</evidence>
<evidence type="ECO:0000259" key="4">
    <source>
        <dbReference type="Pfam" id="PF07715"/>
    </source>
</evidence>
<dbReference type="KEGG" id="hnv:DDQ68_04050"/>
<keyword evidence="7" id="KW-1185">Reference proteome</keyword>
<dbReference type="Pfam" id="PF13620">
    <property type="entry name" value="CarboxypepD_reg"/>
    <property type="match status" value="1"/>
</dbReference>
<dbReference type="PANTHER" id="PTHR40980">
    <property type="entry name" value="PLUG DOMAIN-CONTAINING PROTEIN"/>
    <property type="match status" value="1"/>
</dbReference>
<sequence length="906" mass="97954">MRFTPTRLKLTALPRGAYSPAGLESLQRQGAATANDAALFSRLIFQSLMNPSAYSAQSTRYCLVSCIANKIVNQVLTSTTTALVTWLRYHIRGRLAFVSLGRTVAFLLAVVGLSAHPAAAQGPGQIAGTLLDQRTRQPLPFANVILLRLPDSTLVGSAQTAENGTFALAGIAPNTYLLRAEALGYQSACRLIALPAGAPAVRLGEWLVAPAAVRLGGVVVQGERALMINELGKTVLNVAKDLNSAGGTAADVLQKVPAVAVDDNGQVSLRGSSSVMLYLDGKPAPSSLRLDQLPASRLETIEIITNPGAQYSAQGTGGIINLVQKKQTQPGWNGAALATVGTRAKYSTSLNLNRQVGKFNFFGSADGLNNQFRGSSALQQVATVDGRTARTDQVGQNTRRQANEGLRLGAEYAPSDQQRFTLATEFYKNDLHQTSDFTTRLTRGPGPAITLLNQNLEVDNLYNARISGNYRRTWAAHAGRELTASATYILDGGTVTTEQRVLDGPASYARQARQQLLDVTIHLPSAQLDYVHPLDDKRRWGVGVKTDIVVTPGSADYAVQPAAGVEFIRQEAGSYRYHYQQVIPQAYGNYQQKAGAWDYQAGLRAEFTGLQAQVLPTGSASQRIFNVFPSATVARTLPHEQRLQLSYSRRLNRPNFLQIIALPIYFDARNYAVGNPDLRPEYVHVAELGHQVAWQATTLSTTLFGRFASQAIQSLRTIDTLATRLSGQPDFIARTSYANFGRTASYGLEISLTRPLAAWWKLTANGSFYRSQVASYTGDGTRANFTGTAYLLSTFSPTKALAVQLSGNYRAPLVVPQGRLLAVYGVDVALRQRLFHDRAALTLRVSDVFNTRRQYTQLAAGGLAADLQTKYETRVGYLGLSWFLGNDKPAGAIENQPKGDAGGFGG</sequence>
<dbReference type="InterPro" id="IPR012910">
    <property type="entry name" value="Plug_dom"/>
</dbReference>
<dbReference type="Gene3D" id="2.60.40.1120">
    <property type="entry name" value="Carboxypeptidase-like, regulatory domain"/>
    <property type="match status" value="1"/>
</dbReference>